<organism evidence="1">
    <name type="scientific">Parabacteroides goldsteinii</name>
    <dbReference type="NCBI Taxonomy" id="328812"/>
    <lineage>
        <taxon>Bacteria</taxon>
        <taxon>Pseudomonadati</taxon>
        <taxon>Bacteroidota</taxon>
        <taxon>Bacteroidia</taxon>
        <taxon>Bacteroidales</taxon>
        <taxon>Tannerellaceae</taxon>
        <taxon>Parabacteroides</taxon>
    </lineage>
</organism>
<dbReference type="RefSeq" id="WP_010802760.1">
    <property type="nucleotide sequence ID" value="NZ_CAJSYT010000029.1"/>
</dbReference>
<reference evidence="1" key="1">
    <citation type="journal article" date="2019" name="Nat. Med.">
        <title>A library of human gut bacterial isolates paired with longitudinal multiomics data enables mechanistic microbiome research.</title>
        <authorList>
            <person name="Poyet M."/>
            <person name="Groussin M."/>
            <person name="Gibbons S.M."/>
            <person name="Avila-Pacheco J."/>
            <person name="Jiang X."/>
            <person name="Kearney S.M."/>
            <person name="Perrotta A.R."/>
            <person name="Berdy B."/>
            <person name="Zhao S."/>
            <person name="Lieberman T.D."/>
            <person name="Swanson P.K."/>
            <person name="Smith M."/>
            <person name="Roesemann S."/>
            <person name="Alexander J.E."/>
            <person name="Rich S.A."/>
            <person name="Livny J."/>
            <person name="Vlamakis H."/>
            <person name="Clish C."/>
            <person name="Bullock K."/>
            <person name="Deik A."/>
            <person name="Scott J."/>
            <person name="Pierce K.A."/>
            <person name="Xavier R.J."/>
            <person name="Alm E.J."/>
        </authorList>
    </citation>
    <scope>NUCLEOTIDE SEQUENCE</scope>
    <source>
        <strain evidence="1">BIOML-A4</strain>
    </source>
</reference>
<dbReference type="Gene3D" id="2.60.40.2620">
    <property type="entry name" value="Fimbrillin-like"/>
    <property type="match status" value="1"/>
</dbReference>
<proteinExistence type="predicted"/>
<dbReference type="CDD" id="cd13120">
    <property type="entry name" value="BF2867_like_N"/>
    <property type="match status" value="1"/>
</dbReference>
<dbReference type="InterPro" id="IPR042278">
    <property type="entry name" value="Mfa-like_1_N"/>
</dbReference>
<dbReference type="Gene3D" id="2.60.40.2630">
    <property type="match status" value="1"/>
</dbReference>
<dbReference type="PROSITE" id="PS51257">
    <property type="entry name" value="PROKAR_LIPOPROTEIN"/>
    <property type="match status" value="1"/>
</dbReference>
<dbReference type="Pfam" id="PF13149">
    <property type="entry name" value="Mfa_like_1"/>
    <property type="match status" value="1"/>
</dbReference>
<comment type="caution">
    <text evidence="1">The sequence shown here is derived from an EMBL/GenBank/DDBJ whole genome shotgun (WGS) entry which is preliminary data.</text>
</comment>
<protein>
    <submittedName>
        <fullName evidence="1">Fimbrillin family protein</fullName>
    </submittedName>
</protein>
<gene>
    <name evidence="1" type="ORF">GKE01_25830</name>
</gene>
<dbReference type="AlphaFoldDB" id="A0A6G1ZLT6"/>
<dbReference type="CDD" id="cd13121">
    <property type="entry name" value="BF2867_like_C"/>
    <property type="match status" value="1"/>
</dbReference>
<evidence type="ECO:0000313" key="1">
    <source>
        <dbReference type="EMBL" id="MRY14840.1"/>
    </source>
</evidence>
<sequence length="311" mass="33476">MKRLLIYLVCAAMFGGCSPDDRRETPSGGAIRFVADVSVETSKASGLLSGTVLPDGSRAGLFACSTQTGGSSEVVMNNVAGTIGVEGAVDYDPVKYYEAGKNYSFYACWPYTASMAYTDAADAPSLKISLGDQAGSQADYLWASLKVTPDTDRSNDIGRLTFRHALCRIRVRIWNGSTAGVFLNSITLTAPGSGTLSLADGSWEEVEEGNRFPSFILCRYSEAVELPQEAFYEIPISLLQLPVGAETMKKQVFSITIDGQTFEVSPATPAEGWAAGYSYLYTVWYATDGVTFQGTIEPWLPVEAGEVDPEE</sequence>
<dbReference type="EMBL" id="WKLP01000075">
    <property type="protein sequence ID" value="MRY14840.1"/>
    <property type="molecule type" value="Genomic_DNA"/>
</dbReference>
<name>A0A6G1ZLT6_9BACT</name>
<dbReference type="InterPro" id="IPR025049">
    <property type="entry name" value="Mfa-like_1"/>
</dbReference>
<accession>A0A6G1ZLT6</accession>